<dbReference type="GO" id="GO:0016757">
    <property type="term" value="F:glycosyltransferase activity"/>
    <property type="evidence" value="ECO:0007669"/>
    <property type="project" value="UniProtKB-KW"/>
</dbReference>
<evidence type="ECO:0000259" key="10">
    <source>
        <dbReference type="Pfam" id="PF00535"/>
    </source>
</evidence>
<dbReference type="PANTHER" id="PTHR48090:SF1">
    <property type="entry name" value="PROPHAGE BACTOPRENOL GLUCOSYL TRANSFERASE HOMOLOG"/>
    <property type="match status" value="1"/>
</dbReference>
<evidence type="ECO:0000256" key="6">
    <source>
        <dbReference type="ARBA" id="ARBA00022989"/>
    </source>
</evidence>
<feature type="transmembrane region" description="Helical" evidence="9">
    <location>
        <begin position="235"/>
        <end position="256"/>
    </location>
</feature>
<dbReference type="InterPro" id="IPR050256">
    <property type="entry name" value="Glycosyltransferase_2"/>
</dbReference>
<dbReference type="Proteomes" id="UP000186868">
    <property type="component" value="Unassembled WGS sequence"/>
</dbReference>
<evidence type="ECO:0000256" key="7">
    <source>
        <dbReference type="ARBA" id="ARBA00023136"/>
    </source>
</evidence>
<comment type="caution">
    <text evidence="11">The sequence shown here is derived from an EMBL/GenBank/DDBJ whole genome shotgun (WGS) entry which is preliminary data.</text>
</comment>
<comment type="subcellular location">
    <subcellularLocation>
        <location evidence="1">Cell membrane</location>
        <topology evidence="1">Multi-pass membrane protein</topology>
    </subcellularLocation>
</comment>
<dbReference type="PANTHER" id="PTHR48090">
    <property type="entry name" value="UNDECAPRENYL-PHOSPHATE 4-DEOXY-4-FORMAMIDO-L-ARABINOSE TRANSFERASE-RELATED"/>
    <property type="match status" value="1"/>
</dbReference>
<reference evidence="11 12" key="1">
    <citation type="submission" date="2016-11" db="EMBL/GenBank/DDBJ databases">
        <title>Draft Genome Sequences of Nine Cyanobacterial Strains from Diverse Habitats.</title>
        <authorList>
            <person name="Zhu T."/>
            <person name="Hou S."/>
            <person name="Lu X."/>
            <person name="Hess W.R."/>
        </authorList>
    </citation>
    <scope>NUCLEOTIDE SEQUENCE [LARGE SCALE GENOMIC DNA]</scope>
    <source>
        <strain evidence="11 12">NIES-593</strain>
    </source>
</reference>
<dbReference type="InterPro" id="IPR001173">
    <property type="entry name" value="Glyco_trans_2-like"/>
</dbReference>
<name>A0A1U7HNS6_9CYAN</name>
<evidence type="ECO:0000313" key="11">
    <source>
        <dbReference type="EMBL" id="OKH25242.1"/>
    </source>
</evidence>
<dbReference type="STRING" id="1921803.NIES593_05655"/>
<sequence>MSSDLEDVVLSVIVPCYNEEENIHYLFERLTSALDRLNLKYEIICVNDGSRDDTLKYLVEYHRRNPAIKVVNLSRNFGKEIALSAGIDYASGQAVVPIDADLQDPPEFIEQLLEKWREGYDVVYGVRRSRKGESWLKRSTAGAFYRVISGMTHIQIPKDTGDFRLLDRRVVEALKLLPERRRFMKGLFAWVGFKQTSVEYDRDPRYQGTTKWNYWKLWNFALEGITSFSFVPLKVWSYIGVFVSLISFVYASFLIVRTLILGIDVPGYASIMVAVLFLGGVQLISLGFIGEYLGRVYDEVKQRPLYLVRDCYGFNQKQESKDEG</sequence>
<dbReference type="RefSeq" id="WP_073598650.1">
    <property type="nucleotide sequence ID" value="NZ_MRCB01000004.1"/>
</dbReference>
<evidence type="ECO:0000256" key="4">
    <source>
        <dbReference type="ARBA" id="ARBA00022679"/>
    </source>
</evidence>
<keyword evidence="3" id="KW-0328">Glycosyltransferase</keyword>
<keyword evidence="6 9" id="KW-1133">Transmembrane helix</keyword>
<dbReference type="OrthoDB" id="9807778at2"/>
<organism evidence="11 12">
    <name type="scientific">Hydrococcus rivularis NIES-593</name>
    <dbReference type="NCBI Taxonomy" id="1921803"/>
    <lineage>
        <taxon>Bacteria</taxon>
        <taxon>Bacillati</taxon>
        <taxon>Cyanobacteriota</taxon>
        <taxon>Cyanophyceae</taxon>
        <taxon>Pleurocapsales</taxon>
        <taxon>Hydrococcaceae</taxon>
        <taxon>Hydrococcus</taxon>
    </lineage>
</organism>
<evidence type="ECO:0000256" key="2">
    <source>
        <dbReference type="ARBA" id="ARBA00022475"/>
    </source>
</evidence>
<dbReference type="FunFam" id="3.90.550.10:FF:000079">
    <property type="entry name" value="Probable glycosyl transferase"/>
    <property type="match status" value="1"/>
</dbReference>
<dbReference type="SUPFAM" id="SSF53448">
    <property type="entry name" value="Nucleotide-diphospho-sugar transferases"/>
    <property type="match status" value="1"/>
</dbReference>
<evidence type="ECO:0000313" key="12">
    <source>
        <dbReference type="Proteomes" id="UP000186868"/>
    </source>
</evidence>
<evidence type="ECO:0000256" key="8">
    <source>
        <dbReference type="ARBA" id="ARBA00038152"/>
    </source>
</evidence>
<feature type="domain" description="Glycosyltransferase 2-like" evidence="10">
    <location>
        <begin position="11"/>
        <end position="173"/>
    </location>
</feature>
<evidence type="ECO:0000256" key="1">
    <source>
        <dbReference type="ARBA" id="ARBA00004651"/>
    </source>
</evidence>
<keyword evidence="7 9" id="KW-0472">Membrane</keyword>
<evidence type="ECO:0000256" key="5">
    <source>
        <dbReference type="ARBA" id="ARBA00022692"/>
    </source>
</evidence>
<evidence type="ECO:0000256" key="9">
    <source>
        <dbReference type="SAM" id="Phobius"/>
    </source>
</evidence>
<gene>
    <name evidence="11" type="ORF">NIES593_05655</name>
</gene>
<dbReference type="GO" id="GO:0005886">
    <property type="term" value="C:plasma membrane"/>
    <property type="evidence" value="ECO:0007669"/>
    <property type="project" value="UniProtKB-SubCell"/>
</dbReference>
<comment type="similarity">
    <text evidence="8">Belongs to the glycosyltransferase 2 family. GtrB subfamily.</text>
</comment>
<dbReference type="Pfam" id="PF00535">
    <property type="entry name" value="Glycos_transf_2"/>
    <property type="match status" value="1"/>
</dbReference>
<feature type="transmembrane region" description="Helical" evidence="9">
    <location>
        <begin position="268"/>
        <end position="289"/>
    </location>
</feature>
<dbReference type="Gene3D" id="3.90.550.10">
    <property type="entry name" value="Spore Coat Polysaccharide Biosynthesis Protein SpsA, Chain A"/>
    <property type="match status" value="1"/>
</dbReference>
<dbReference type="InterPro" id="IPR029044">
    <property type="entry name" value="Nucleotide-diphossugar_trans"/>
</dbReference>
<keyword evidence="2" id="KW-1003">Cell membrane</keyword>
<dbReference type="AlphaFoldDB" id="A0A1U7HNS6"/>
<proteinExistence type="inferred from homology"/>
<keyword evidence="4 11" id="KW-0808">Transferase</keyword>
<keyword evidence="5 9" id="KW-0812">Transmembrane</keyword>
<accession>A0A1U7HNS6</accession>
<protein>
    <submittedName>
        <fullName evidence="11">Glycosyltransferase</fullName>
    </submittedName>
</protein>
<dbReference type="EMBL" id="MRCB01000004">
    <property type="protein sequence ID" value="OKH25242.1"/>
    <property type="molecule type" value="Genomic_DNA"/>
</dbReference>
<keyword evidence="12" id="KW-1185">Reference proteome</keyword>
<dbReference type="CDD" id="cd04187">
    <property type="entry name" value="DPM1_like_bac"/>
    <property type="match status" value="1"/>
</dbReference>
<evidence type="ECO:0000256" key="3">
    <source>
        <dbReference type="ARBA" id="ARBA00022676"/>
    </source>
</evidence>